<keyword evidence="4" id="KW-1185">Reference proteome</keyword>
<accession>A0A4S8KSW1</accession>
<feature type="region of interest" description="Disordered" evidence="1">
    <location>
        <begin position="1"/>
        <end position="30"/>
    </location>
</feature>
<dbReference type="OrthoDB" id="2993821at2759"/>
<gene>
    <name evidence="3" type="ORF">K435DRAFT_876243</name>
</gene>
<evidence type="ECO:0000259" key="2">
    <source>
        <dbReference type="Pfam" id="PF24764"/>
    </source>
</evidence>
<dbReference type="AlphaFoldDB" id="A0A4S8KSW1"/>
<evidence type="ECO:0000313" key="4">
    <source>
        <dbReference type="Proteomes" id="UP000297245"/>
    </source>
</evidence>
<dbReference type="Pfam" id="PF24764">
    <property type="entry name" value="rva_4"/>
    <property type="match status" value="1"/>
</dbReference>
<name>A0A4S8KSW1_DENBC</name>
<dbReference type="EMBL" id="ML180131">
    <property type="protein sequence ID" value="THU78810.1"/>
    <property type="molecule type" value="Genomic_DNA"/>
</dbReference>
<proteinExistence type="predicted"/>
<dbReference type="Proteomes" id="UP000297245">
    <property type="component" value="Unassembled WGS sequence"/>
</dbReference>
<dbReference type="PANTHER" id="PTHR46177:SF1">
    <property type="entry name" value="INTEGRASE CATALYTIC DOMAIN-CONTAINING PROTEIN"/>
    <property type="match status" value="1"/>
</dbReference>
<evidence type="ECO:0000313" key="3">
    <source>
        <dbReference type="EMBL" id="THU78810.1"/>
    </source>
</evidence>
<reference evidence="3 4" key="1">
    <citation type="journal article" date="2019" name="Nat. Ecol. Evol.">
        <title>Megaphylogeny resolves global patterns of mushroom evolution.</title>
        <authorList>
            <person name="Varga T."/>
            <person name="Krizsan K."/>
            <person name="Foldi C."/>
            <person name="Dima B."/>
            <person name="Sanchez-Garcia M."/>
            <person name="Sanchez-Ramirez S."/>
            <person name="Szollosi G.J."/>
            <person name="Szarkandi J.G."/>
            <person name="Papp V."/>
            <person name="Albert L."/>
            <person name="Andreopoulos W."/>
            <person name="Angelini C."/>
            <person name="Antonin V."/>
            <person name="Barry K.W."/>
            <person name="Bougher N.L."/>
            <person name="Buchanan P."/>
            <person name="Buyck B."/>
            <person name="Bense V."/>
            <person name="Catcheside P."/>
            <person name="Chovatia M."/>
            <person name="Cooper J."/>
            <person name="Damon W."/>
            <person name="Desjardin D."/>
            <person name="Finy P."/>
            <person name="Geml J."/>
            <person name="Haridas S."/>
            <person name="Hughes K."/>
            <person name="Justo A."/>
            <person name="Karasinski D."/>
            <person name="Kautmanova I."/>
            <person name="Kiss B."/>
            <person name="Kocsube S."/>
            <person name="Kotiranta H."/>
            <person name="LaButti K.M."/>
            <person name="Lechner B.E."/>
            <person name="Liimatainen K."/>
            <person name="Lipzen A."/>
            <person name="Lukacs Z."/>
            <person name="Mihaltcheva S."/>
            <person name="Morgado L.N."/>
            <person name="Niskanen T."/>
            <person name="Noordeloos M.E."/>
            <person name="Ohm R.A."/>
            <person name="Ortiz-Santana B."/>
            <person name="Ovrebo C."/>
            <person name="Racz N."/>
            <person name="Riley R."/>
            <person name="Savchenko A."/>
            <person name="Shiryaev A."/>
            <person name="Soop K."/>
            <person name="Spirin V."/>
            <person name="Szebenyi C."/>
            <person name="Tomsovsky M."/>
            <person name="Tulloss R.E."/>
            <person name="Uehling J."/>
            <person name="Grigoriev I.V."/>
            <person name="Vagvolgyi C."/>
            <person name="Papp T."/>
            <person name="Martin F.M."/>
            <person name="Miettinen O."/>
            <person name="Hibbett D.S."/>
            <person name="Nagy L.G."/>
        </authorList>
    </citation>
    <scope>NUCLEOTIDE SEQUENCE [LARGE SCALE GENOMIC DNA]</scope>
    <source>
        <strain evidence="3 4">CBS 962.96</strain>
    </source>
</reference>
<sequence>MPGNPLLKHKQRSGTGKNPAGRNGTDNGEWPEEAVLIDKLMDFARRELTIEKRLKELQEAFGLTIGKSTLSKLNKLYSVPSVRKPPPNEVSQQLILNQMSEDITRRRGPTRTKVLLAMKGHLIPRSRIREVMRTNDPDGAESRFPGHKLKPIPRGRLIAMGTWEEIHVDGHEKLTASSIRMGSVSLPIYGYRDKWSGAALLLRVVPDARHADPIGHIFLDFIKEYGAIPQKLTSDKGSETKWMKEFMPELKTLFAPDIDQDLYPAYVALKSVHNIPIENLWHQWLEHSGNNLHQHIVKGQECGVYLAHLDLHQNLFYWIWPPLIQQALDEFAEYWNMHKVRNQKNKFMPSGISPFELFKDPTIHGGQRLSIPVNPEAVEELRSRIPMDHDVAMAFITQEFNVWAFSVYEQLGSPECSVETAWDLFAAMSQVMLPAAGIQ</sequence>
<protein>
    <recommendedName>
        <fullName evidence="2">Integrase core domain-containing protein</fullName>
    </recommendedName>
</protein>
<evidence type="ECO:0000256" key="1">
    <source>
        <dbReference type="SAM" id="MobiDB-lite"/>
    </source>
</evidence>
<dbReference type="InterPro" id="IPR058913">
    <property type="entry name" value="Integrase_dom_put"/>
</dbReference>
<organism evidence="3 4">
    <name type="scientific">Dendrothele bispora (strain CBS 962.96)</name>
    <dbReference type="NCBI Taxonomy" id="1314807"/>
    <lineage>
        <taxon>Eukaryota</taxon>
        <taxon>Fungi</taxon>
        <taxon>Dikarya</taxon>
        <taxon>Basidiomycota</taxon>
        <taxon>Agaricomycotina</taxon>
        <taxon>Agaricomycetes</taxon>
        <taxon>Agaricomycetidae</taxon>
        <taxon>Agaricales</taxon>
        <taxon>Agaricales incertae sedis</taxon>
        <taxon>Dendrothele</taxon>
    </lineage>
</organism>
<dbReference type="PANTHER" id="PTHR46177">
    <property type="entry name" value="INTEGRASE CATALYTIC DOMAIN-CONTAINING PROTEIN"/>
    <property type="match status" value="1"/>
</dbReference>
<feature type="domain" description="Integrase core" evidence="2">
    <location>
        <begin position="167"/>
        <end position="346"/>
    </location>
</feature>